<evidence type="ECO:0000256" key="4">
    <source>
        <dbReference type="ARBA" id="ARBA00022989"/>
    </source>
</evidence>
<keyword evidence="8" id="KW-1185">Reference proteome</keyword>
<feature type="transmembrane region" description="Helical" evidence="6">
    <location>
        <begin position="182"/>
        <end position="209"/>
    </location>
</feature>
<feature type="transmembrane region" description="Helical" evidence="6">
    <location>
        <begin position="280"/>
        <end position="300"/>
    </location>
</feature>
<feature type="transmembrane region" description="Helical" evidence="6">
    <location>
        <begin position="252"/>
        <end position="273"/>
    </location>
</feature>
<evidence type="ECO:0000256" key="3">
    <source>
        <dbReference type="ARBA" id="ARBA00022692"/>
    </source>
</evidence>
<name>A0A7Z0QTW3_9GAMM</name>
<accession>A0A7Z0QTW3</accession>
<feature type="transmembrane region" description="Helical" evidence="6">
    <location>
        <begin position="145"/>
        <end position="162"/>
    </location>
</feature>
<sequence>MPHARLPSVPSVLPRRRLIFPLWLCIAATTLLVLFHTYSSLPFLAAHWYYPATMVVGAFVAGATPEGGGAVAFPVLNIFLSVDRVLARDFSLMVQSIGMTSASLLILSRKESRLADFRPLLWWVPVAFLGFILGMATLQGVRVPVIQALFLSLIAAFALVYLRSPHRGYAEAVAGAKPRDHAITIVVLLLGGLCASLFGTGADILLYTLLVTRFALKEKRATEISIMLMASLSVLGYAWRGLVQGELTAFQVQTWLCAAPVVLVMAPLGSAVLRRVSHEWMLRGIVVLNLGQLAYFNLVRPTWEKTLWSVGFTVVLLVLFTRVMGMVGAHRRRRAALPTA</sequence>
<protein>
    <recommendedName>
        <fullName evidence="6">Probable membrane transporter protein</fullName>
    </recommendedName>
</protein>
<evidence type="ECO:0000256" key="6">
    <source>
        <dbReference type="RuleBase" id="RU363041"/>
    </source>
</evidence>
<keyword evidence="5 6" id="KW-0472">Membrane</keyword>
<keyword evidence="4 6" id="KW-1133">Transmembrane helix</keyword>
<dbReference type="RefSeq" id="WP_180545163.1">
    <property type="nucleotide sequence ID" value="NZ_JACCJZ010000016.1"/>
</dbReference>
<reference evidence="7 8" key="1">
    <citation type="submission" date="2020-07" db="EMBL/GenBank/DDBJ databases">
        <title>isolation of Luteimonas sp. SJ-16.</title>
        <authorList>
            <person name="Huang X.-X."/>
            <person name="Xu L."/>
            <person name="Sun J.-Q."/>
        </authorList>
    </citation>
    <scope>NUCLEOTIDE SEQUENCE [LARGE SCALE GENOMIC DNA]</scope>
    <source>
        <strain evidence="7 8">SJ-16</strain>
    </source>
</reference>
<dbReference type="AlphaFoldDB" id="A0A7Z0QTW3"/>
<evidence type="ECO:0000313" key="8">
    <source>
        <dbReference type="Proteomes" id="UP000589896"/>
    </source>
</evidence>
<keyword evidence="3 6" id="KW-0812">Transmembrane</keyword>
<comment type="similarity">
    <text evidence="2 6">Belongs to the 4-toluene sulfonate uptake permease (TSUP) (TC 2.A.102) family.</text>
</comment>
<gene>
    <name evidence="7" type="ORF">H0E82_09270</name>
</gene>
<feature type="transmembrane region" description="Helical" evidence="6">
    <location>
        <begin position="120"/>
        <end position="138"/>
    </location>
</feature>
<dbReference type="Proteomes" id="UP000589896">
    <property type="component" value="Unassembled WGS sequence"/>
</dbReference>
<keyword evidence="6" id="KW-1003">Cell membrane</keyword>
<proteinExistence type="inferred from homology"/>
<dbReference type="GO" id="GO:0005886">
    <property type="term" value="C:plasma membrane"/>
    <property type="evidence" value="ECO:0007669"/>
    <property type="project" value="UniProtKB-SubCell"/>
</dbReference>
<dbReference type="EMBL" id="JACCJZ010000016">
    <property type="protein sequence ID" value="NYZ62950.1"/>
    <property type="molecule type" value="Genomic_DNA"/>
</dbReference>
<evidence type="ECO:0000256" key="5">
    <source>
        <dbReference type="ARBA" id="ARBA00023136"/>
    </source>
</evidence>
<dbReference type="Pfam" id="PF01925">
    <property type="entry name" value="TauE"/>
    <property type="match status" value="1"/>
</dbReference>
<feature type="transmembrane region" description="Helical" evidence="6">
    <location>
        <begin position="58"/>
        <end position="80"/>
    </location>
</feature>
<evidence type="ECO:0000256" key="2">
    <source>
        <dbReference type="ARBA" id="ARBA00009142"/>
    </source>
</evidence>
<feature type="transmembrane region" description="Helical" evidence="6">
    <location>
        <begin position="306"/>
        <end position="324"/>
    </location>
</feature>
<organism evidence="7 8">
    <name type="scientific">Luteimonas deserti</name>
    <dbReference type="NCBI Taxonomy" id="2752306"/>
    <lineage>
        <taxon>Bacteria</taxon>
        <taxon>Pseudomonadati</taxon>
        <taxon>Pseudomonadota</taxon>
        <taxon>Gammaproteobacteria</taxon>
        <taxon>Lysobacterales</taxon>
        <taxon>Lysobacteraceae</taxon>
        <taxon>Luteimonas</taxon>
    </lineage>
</organism>
<dbReference type="PANTHER" id="PTHR31154">
    <property type="entry name" value="MEMBRANE TRANSPORTER PROTEIN"/>
    <property type="match status" value="1"/>
</dbReference>
<evidence type="ECO:0000313" key="7">
    <source>
        <dbReference type="EMBL" id="NYZ62950.1"/>
    </source>
</evidence>
<comment type="subcellular location">
    <subcellularLocation>
        <location evidence="6">Cell membrane</location>
        <topology evidence="6">Multi-pass membrane protein</topology>
    </subcellularLocation>
    <subcellularLocation>
        <location evidence="1">Membrane</location>
        <topology evidence="1">Multi-pass membrane protein</topology>
    </subcellularLocation>
</comment>
<evidence type="ECO:0000256" key="1">
    <source>
        <dbReference type="ARBA" id="ARBA00004141"/>
    </source>
</evidence>
<feature type="transmembrane region" description="Helical" evidence="6">
    <location>
        <begin position="20"/>
        <end position="38"/>
    </location>
</feature>
<dbReference type="PANTHER" id="PTHR31154:SF4">
    <property type="entry name" value="MEMBRANE TRANSPORTER PROTEIN"/>
    <property type="match status" value="1"/>
</dbReference>
<comment type="caution">
    <text evidence="7">The sequence shown here is derived from an EMBL/GenBank/DDBJ whole genome shotgun (WGS) entry which is preliminary data.</text>
</comment>
<dbReference type="InterPro" id="IPR002781">
    <property type="entry name" value="TM_pro_TauE-like"/>
</dbReference>